<dbReference type="OrthoDB" id="10264021at2759"/>
<feature type="transmembrane region" description="Helical" evidence="11">
    <location>
        <begin position="100"/>
        <end position="120"/>
    </location>
</feature>
<comment type="subcellular location">
    <subcellularLocation>
        <location evidence="2">Membrane</location>
        <topology evidence="2">Multi-pass membrane protein</topology>
    </subcellularLocation>
</comment>
<evidence type="ECO:0000256" key="6">
    <source>
        <dbReference type="ARBA" id="ARBA00022781"/>
    </source>
</evidence>
<evidence type="ECO:0000256" key="3">
    <source>
        <dbReference type="ARBA" id="ARBA00007296"/>
    </source>
</evidence>
<gene>
    <name evidence="13" type="ORF">MUK42_25661</name>
</gene>
<accession>A0A9E7I014</accession>
<feature type="transmembrane region" description="Helical" evidence="11">
    <location>
        <begin position="179"/>
        <end position="203"/>
    </location>
</feature>
<dbReference type="SUPFAM" id="SSF81333">
    <property type="entry name" value="F1F0 ATP synthase subunit C"/>
    <property type="match status" value="2"/>
</dbReference>
<evidence type="ECO:0000256" key="10">
    <source>
        <dbReference type="SAM" id="MobiDB-lite"/>
    </source>
</evidence>
<dbReference type="InterPro" id="IPR002379">
    <property type="entry name" value="ATPase_proteolipid_c-like_dom"/>
</dbReference>
<evidence type="ECO:0000256" key="1">
    <source>
        <dbReference type="ARBA" id="ARBA00002481"/>
    </source>
</evidence>
<dbReference type="Proteomes" id="UP001055439">
    <property type="component" value="Chromosome 9"/>
</dbReference>
<proteinExistence type="inferred from homology"/>
<dbReference type="CDD" id="cd18178">
    <property type="entry name" value="ATP-synt_Vo_c_ATP6F_rpt2"/>
    <property type="match status" value="1"/>
</dbReference>
<evidence type="ECO:0000256" key="7">
    <source>
        <dbReference type="ARBA" id="ARBA00022989"/>
    </source>
</evidence>
<evidence type="ECO:0000313" key="13">
    <source>
        <dbReference type="EMBL" id="URE43300.1"/>
    </source>
</evidence>
<keyword evidence="5 11" id="KW-0812">Transmembrane</keyword>
<dbReference type="PRINTS" id="PR00122">
    <property type="entry name" value="VACATPASE"/>
</dbReference>
<evidence type="ECO:0000313" key="14">
    <source>
        <dbReference type="Proteomes" id="UP001055439"/>
    </source>
</evidence>
<name>A0A9E7I014_9LILI</name>
<feature type="transmembrane region" description="Helical" evidence="11">
    <location>
        <begin position="56"/>
        <end position="79"/>
    </location>
</feature>
<evidence type="ECO:0000256" key="11">
    <source>
        <dbReference type="SAM" id="Phobius"/>
    </source>
</evidence>
<feature type="transmembrane region" description="Helical" evidence="11">
    <location>
        <begin position="140"/>
        <end position="167"/>
    </location>
</feature>
<dbReference type="EMBL" id="CP097511">
    <property type="protein sequence ID" value="URE43300.1"/>
    <property type="molecule type" value="Genomic_DNA"/>
</dbReference>
<dbReference type="Gene3D" id="1.20.120.610">
    <property type="entry name" value="lithium bound rotor ring of v- atpase"/>
    <property type="match status" value="1"/>
</dbReference>
<dbReference type="FunFam" id="1.20.120.610:FF:000002">
    <property type="entry name" value="V-type proton ATPase proteolipid subunit"/>
    <property type="match status" value="1"/>
</dbReference>
<dbReference type="Pfam" id="PF10184">
    <property type="entry name" value="DUF2358"/>
    <property type="match status" value="1"/>
</dbReference>
<organism evidence="13 14">
    <name type="scientific">Musa troglodytarum</name>
    <name type="common">fe'i banana</name>
    <dbReference type="NCBI Taxonomy" id="320322"/>
    <lineage>
        <taxon>Eukaryota</taxon>
        <taxon>Viridiplantae</taxon>
        <taxon>Streptophyta</taxon>
        <taxon>Embryophyta</taxon>
        <taxon>Tracheophyta</taxon>
        <taxon>Spermatophyta</taxon>
        <taxon>Magnoliopsida</taxon>
        <taxon>Liliopsida</taxon>
        <taxon>Zingiberales</taxon>
        <taxon>Musaceae</taxon>
        <taxon>Musa</taxon>
    </lineage>
</organism>
<keyword evidence="7 11" id="KW-1133">Transmembrane helix</keyword>
<feature type="non-terminal residue" evidence="13">
    <location>
        <position position="1"/>
    </location>
</feature>
<dbReference type="AlphaFoldDB" id="A0A9E7I014"/>
<keyword evidence="8" id="KW-0406">Ion transport</keyword>
<evidence type="ECO:0000259" key="12">
    <source>
        <dbReference type="Pfam" id="PF00137"/>
    </source>
</evidence>
<evidence type="ECO:0000256" key="8">
    <source>
        <dbReference type="ARBA" id="ARBA00023065"/>
    </source>
</evidence>
<feature type="domain" description="V-ATPase proteolipid subunit C-like" evidence="12">
    <location>
        <begin position="61"/>
        <end position="120"/>
    </location>
</feature>
<evidence type="ECO:0000256" key="5">
    <source>
        <dbReference type="ARBA" id="ARBA00022692"/>
    </source>
</evidence>
<keyword evidence="9 11" id="KW-0472">Membrane</keyword>
<comment type="function">
    <text evidence="1">Proton-conducting pore forming subunit of the membrane integral V0 complex of vacuolar ATPase. V-ATPase is responsible for acidifying a variety of intracellular compartments in eukaryotic cells.</text>
</comment>
<dbReference type="InterPro" id="IPR018790">
    <property type="entry name" value="DUF2358"/>
</dbReference>
<sequence>TYVPSPPDREVSRAPTQIRPRLPLLARTGTLRFVFSEGIAAMSSSWSRALTQISPYTFASIGIAISIGVSVLGAAWGIYITGSSLIGAAIKAPRITSKNLISVIFCEAVAIYGVIVAIILQTKLESVPSSMIYNPESLRAGYAIFASGIIVGFANLMCGLCVGIIGSSCALSDAQNSTLFVKILVIEIFGSALGLFAAVTTLLEGVDVDKRPSSARWRTPAGSQPTTKRAKRMATAFADQFFRPVPAGLRRPPAALKPAGTFLLLRRPPAGPVTRSAGPRRGCAAKSESVEKVGADLKDLVEFLYADLPHLFDEQGIDRTMYDDRVRFRDPITGHDTIDGYLFNIRLLKLLFRPDFYLHHVRQTGPNEITTRWTMVMRFTLLPWQPELLFTGTSVMGVCCRRRQEMQRGDVLRISETTWCCVGAMEVGGLFGRGDGRVQWCREEGEEGRVGGGCFGKWRVDEGGCVGAGGWWLFWKVESGRGGMSGGGRRMEKEGQRGGVRRHLLHPPPPAPIPHPSSFTHPP</sequence>
<dbReference type="CDD" id="cd18177">
    <property type="entry name" value="ATP-synt_Vo_c_ATP6F_rpt1"/>
    <property type="match status" value="1"/>
</dbReference>
<dbReference type="Pfam" id="PF00137">
    <property type="entry name" value="ATP-synt_C"/>
    <property type="match status" value="2"/>
</dbReference>
<dbReference type="InterPro" id="IPR000245">
    <property type="entry name" value="ATPase_proteolipid_csu"/>
</dbReference>
<feature type="region of interest" description="Disordered" evidence="10">
    <location>
        <begin position="482"/>
        <end position="523"/>
    </location>
</feature>
<dbReference type="GO" id="GO:0046961">
    <property type="term" value="F:proton-transporting ATPase activity, rotational mechanism"/>
    <property type="evidence" value="ECO:0007669"/>
    <property type="project" value="InterPro"/>
</dbReference>
<evidence type="ECO:0000256" key="2">
    <source>
        <dbReference type="ARBA" id="ARBA00004141"/>
    </source>
</evidence>
<keyword evidence="6" id="KW-0375">Hydrogen ion transport</keyword>
<feature type="domain" description="V-ATPase proteolipid subunit C-like" evidence="12">
    <location>
        <begin position="145"/>
        <end position="203"/>
    </location>
</feature>
<dbReference type="PANTHER" id="PTHR10263">
    <property type="entry name" value="V-TYPE PROTON ATPASE PROTEOLIPID SUBUNIT"/>
    <property type="match status" value="1"/>
</dbReference>
<keyword evidence="14" id="KW-1185">Reference proteome</keyword>
<keyword evidence="4" id="KW-0813">Transport</keyword>
<dbReference type="GO" id="GO:0033179">
    <property type="term" value="C:proton-transporting V-type ATPase, V0 domain"/>
    <property type="evidence" value="ECO:0007669"/>
    <property type="project" value="InterPro"/>
</dbReference>
<evidence type="ECO:0000256" key="4">
    <source>
        <dbReference type="ARBA" id="ARBA00022448"/>
    </source>
</evidence>
<evidence type="ECO:0000256" key="9">
    <source>
        <dbReference type="ARBA" id="ARBA00023136"/>
    </source>
</evidence>
<comment type="similarity">
    <text evidence="3">Belongs to the V-ATPase proteolipid subunit family.</text>
</comment>
<feature type="compositionally biased region" description="Pro residues" evidence="10">
    <location>
        <begin position="506"/>
        <end position="523"/>
    </location>
</feature>
<protein>
    <submittedName>
        <fullName evidence="13">Vacuolar ATP synthase</fullName>
    </submittedName>
</protein>
<reference evidence="13" key="1">
    <citation type="submission" date="2022-05" db="EMBL/GenBank/DDBJ databases">
        <title>The Musa troglodytarum L. genome provides insights into the mechanism of non-climacteric behaviour and enrichment of carotenoids.</title>
        <authorList>
            <person name="Wang J."/>
        </authorList>
    </citation>
    <scope>NUCLEOTIDE SEQUENCE</scope>
    <source>
        <tissue evidence="13">Leaf</tissue>
    </source>
</reference>
<dbReference type="InterPro" id="IPR035921">
    <property type="entry name" value="F/V-ATP_Csub_sf"/>
</dbReference>